<dbReference type="Proteomes" id="UP000004110">
    <property type="component" value="Unassembled WGS sequence"/>
</dbReference>
<evidence type="ECO:0000313" key="1">
    <source>
        <dbReference type="EMBL" id="EDO53829.1"/>
    </source>
</evidence>
<accession>A0ABC9NAX8</accession>
<protein>
    <recommendedName>
        <fullName evidence="3">Transposase</fullName>
    </recommendedName>
</protein>
<evidence type="ECO:0008006" key="3">
    <source>
        <dbReference type="Google" id="ProtNLM"/>
    </source>
</evidence>
<proteinExistence type="predicted"/>
<keyword evidence="2" id="KW-1185">Reference proteome</keyword>
<sequence length="42" mass="5126">MERRWKCGSNLHKHYLRKHFFLSLMGIKKNEDKRPLNLLSSL</sequence>
<reference evidence="1" key="2">
    <citation type="submission" date="2013-11" db="EMBL/GenBank/DDBJ databases">
        <title>Draft genome sequence of Bacteroides uniformis (ATCC 8492).</title>
        <authorList>
            <person name="Sudarsanam P."/>
            <person name="Ley R."/>
            <person name="Guruge J."/>
            <person name="Turnbaugh P.J."/>
            <person name="Mahowald M."/>
            <person name="Liep D."/>
            <person name="Gordon J."/>
        </authorList>
    </citation>
    <scope>NUCLEOTIDE SEQUENCE</scope>
    <source>
        <strain evidence="1">ATCC 8492</strain>
    </source>
</reference>
<evidence type="ECO:0000313" key="2">
    <source>
        <dbReference type="Proteomes" id="UP000004110"/>
    </source>
</evidence>
<comment type="caution">
    <text evidence="1">The sequence shown here is derived from an EMBL/GenBank/DDBJ whole genome shotgun (WGS) entry which is preliminary data.</text>
</comment>
<organism evidence="1 2">
    <name type="scientific">Bacteroides uniformis (strain ATCC 8492 / DSM 6597 / CCUG 4942 / CIP 103695 / JCM 5828 / KCTC 5204 / NCTC 13054 / VPI 0061)</name>
    <dbReference type="NCBI Taxonomy" id="411479"/>
    <lineage>
        <taxon>Bacteria</taxon>
        <taxon>Pseudomonadati</taxon>
        <taxon>Bacteroidota</taxon>
        <taxon>Bacteroidia</taxon>
        <taxon>Bacteroidales</taxon>
        <taxon>Bacteroidaceae</taxon>
        <taxon>Bacteroides</taxon>
    </lineage>
</organism>
<gene>
    <name evidence="1" type="ORF">BACUNI_02445</name>
</gene>
<name>A0ABC9NAX8_BACUC</name>
<dbReference type="AlphaFoldDB" id="A0ABC9NAX8"/>
<reference evidence="1" key="1">
    <citation type="submission" date="2007-06" db="EMBL/GenBank/DDBJ databases">
        <authorList>
            <person name="Fulton L."/>
            <person name="Clifton S."/>
            <person name="Fulton B."/>
            <person name="Xu J."/>
            <person name="Minx P."/>
            <person name="Pepin K.H."/>
            <person name="Johnson M."/>
            <person name="Thiruvilangam P."/>
            <person name="Bhonagiri V."/>
            <person name="Nash W.E."/>
            <person name="Mardis E.R."/>
            <person name="Wilson R.K."/>
        </authorList>
    </citation>
    <scope>NUCLEOTIDE SEQUENCE [LARGE SCALE GENOMIC DNA]</scope>
    <source>
        <strain evidence="1">ATCC 8492</strain>
    </source>
</reference>
<dbReference type="EMBL" id="AAYH02000044">
    <property type="protein sequence ID" value="EDO53829.1"/>
    <property type="molecule type" value="Genomic_DNA"/>
</dbReference>